<feature type="transmembrane region" description="Helical" evidence="7">
    <location>
        <begin position="19"/>
        <end position="37"/>
    </location>
</feature>
<keyword evidence="10" id="KW-1185">Reference proteome</keyword>
<keyword evidence="7" id="KW-0472">Membrane</keyword>
<dbReference type="PRINTS" id="PR00344">
    <property type="entry name" value="BCTRLSENSOR"/>
</dbReference>
<evidence type="ECO:0000256" key="1">
    <source>
        <dbReference type="ARBA" id="ARBA00000085"/>
    </source>
</evidence>
<evidence type="ECO:0000313" key="10">
    <source>
        <dbReference type="Proteomes" id="UP000062645"/>
    </source>
</evidence>
<keyword evidence="7" id="KW-0812">Transmembrane</keyword>
<dbReference type="PATRIC" id="fig|224013.5.peg.2517"/>
<dbReference type="EMBL" id="CP012036">
    <property type="protein sequence ID" value="ALF53163.1"/>
    <property type="molecule type" value="Genomic_DNA"/>
</dbReference>
<keyword evidence="7" id="KW-1133">Transmembrane helix</keyword>
<keyword evidence="4 9" id="KW-0808">Transferase</keyword>
<dbReference type="RefSeq" id="WP_062291773.1">
    <property type="nucleotide sequence ID" value="NZ_CP012036.1"/>
</dbReference>
<gene>
    <name evidence="9" type="ORF">ACX27_10405</name>
</gene>
<protein>
    <recommendedName>
        <fullName evidence="2">histidine kinase</fullName>
        <ecNumber evidence="2">2.7.13.3</ecNumber>
    </recommendedName>
</protein>
<reference evidence="10" key="1">
    <citation type="submission" date="2015-07" db="EMBL/GenBank/DDBJ databases">
        <title>Genome Of Nitrogen-Fixing Cyanobacterium Nostoc piscinale CENA21 From Solimoes/Amazon River Floodplain Sediments And Comparative Genomics To Uncover Biosynthetic Natural Products Potential.</title>
        <authorList>
            <person name="Leao T.F."/>
            <person name="Leao P.N."/>
            <person name="Guimaraes P.I."/>
            <person name="de Melo A.G.C."/>
            <person name="Ramos R.T.J."/>
            <person name="Silva A."/>
            <person name="Fiore M.F."/>
            <person name="Schneider M.P.C."/>
        </authorList>
    </citation>
    <scope>NUCLEOTIDE SEQUENCE [LARGE SCALE GENOMIC DNA]</scope>
    <source>
        <strain evidence="10">CENA21</strain>
    </source>
</reference>
<dbReference type="InterPro" id="IPR003661">
    <property type="entry name" value="HisK_dim/P_dom"/>
</dbReference>
<evidence type="ECO:0000256" key="5">
    <source>
        <dbReference type="ARBA" id="ARBA00023012"/>
    </source>
</evidence>
<keyword evidence="3" id="KW-0597">Phosphoprotein</keyword>
<dbReference type="InterPro" id="IPR003594">
    <property type="entry name" value="HATPase_dom"/>
</dbReference>
<evidence type="ECO:0000313" key="9">
    <source>
        <dbReference type="EMBL" id="ALF53163.1"/>
    </source>
</evidence>
<dbReference type="Gene3D" id="3.30.565.10">
    <property type="entry name" value="Histidine kinase-like ATPase, C-terminal domain"/>
    <property type="match status" value="1"/>
</dbReference>
<dbReference type="SMART" id="SM00388">
    <property type="entry name" value="HisKA"/>
    <property type="match status" value="1"/>
</dbReference>
<dbReference type="InterPro" id="IPR004358">
    <property type="entry name" value="Sig_transdc_His_kin-like_C"/>
</dbReference>
<feature type="domain" description="Histidine kinase" evidence="8">
    <location>
        <begin position="152"/>
        <end position="410"/>
    </location>
</feature>
<dbReference type="PROSITE" id="PS50109">
    <property type="entry name" value="HIS_KIN"/>
    <property type="match status" value="1"/>
</dbReference>
<dbReference type="PANTHER" id="PTHR43065:SF50">
    <property type="entry name" value="HISTIDINE KINASE"/>
    <property type="match status" value="1"/>
</dbReference>
<dbReference type="STRING" id="224013.ACX27_10405"/>
<dbReference type="InterPro" id="IPR036890">
    <property type="entry name" value="HATPase_C_sf"/>
</dbReference>
<sequence length="416" mass="46520">MNHFLNADQIGRLIAGENLVISCCYFIISSVIGYGVWRNRQAGVDPLVVTVAGIFFSCAFGHGLHVVGMLGLVNSHFWQAIADLLTVVIALRFLSFYKSFDLLACFSQIFASKIELESKNQLLETTMAELKQMQMQLVQQEKMSSLGQLVAGVAHEINNPISFIHGNLTYVEEYANYLLSIVNAYQVHFPVLPLPIHRLIKEVDLDFLQEDLPKILNSMNAGCDRIQQIVLSLRNFSRLDEAELKVVNIHEGIDSTLMILHHRLQAKPERPEIKVSKDYGNLPTVECYPSSLNQVVLNILTNAIDTLEEKITQTSHSQIQDNPPQITVKTSLTADKWVEITIKDNGVGIPEQLQPHIFDPFFTTKPVGKGTGISMSISHQIIVERHHGKLTCFSTFGQGTAFVIQIPLKQNAYALV</sequence>
<dbReference type="InterPro" id="IPR005467">
    <property type="entry name" value="His_kinase_dom"/>
</dbReference>
<dbReference type="KEGG" id="npz:ACX27_10405"/>
<evidence type="ECO:0000256" key="2">
    <source>
        <dbReference type="ARBA" id="ARBA00012438"/>
    </source>
</evidence>
<evidence type="ECO:0000256" key="6">
    <source>
        <dbReference type="SAM" id="Coils"/>
    </source>
</evidence>
<dbReference type="OrthoDB" id="5401154at2"/>
<keyword evidence="6" id="KW-0175">Coiled coil</keyword>
<evidence type="ECO:0000256" key="7">
    <source>
        <dbReference type="SAM" id="Phobius"/>
    </source>
</evidence>
<dbReference type="Pfam" id="PF02518">
    <property type="entry name" value="HATPase_c"/>
    <property type="match status" value="1"/>
</dbReference>
<dbReference type="SMART" id="SM00387">
    <property type="entry name" value="HATPase_c"/>
    <property type="match status" value="1"/>
</dbReference>
<dbReference type="SUPFAM" id="SSF55874">
    <property type="entry name" value="ATPase domain of HSP90 chaperone/DNA topoisomerase II/histidine kinase"/>
    <property type="match status" value="1"/>
</dbReference>
<dbReference type="InterPro" id="IPR036097">
    <property type="entry name" value="HisK_dim/P_sf"/>
</dbReference>
<dbReference type="CDD" id="cd00082">
    <property type="entry name" value="HisKA"/>
    <property type="match status" value="1"/>
</dbReference>
<keyword evidence="5" id="KW-0902">Two-component regulatory system</keyword>
<dbReference type="Gene3D" id="1.10.287.130">
    <property type="match status" value="1"/>
</dbReference>
<reference evidence="9 10" key="2">
    <citation type="journal article" date="2016" name="Genome Announc.">
        <title>Draft Genome Sequence of the N2-Fixing Cyanobacterium Nostoc piscinale CENA21, Isolated from the Brazilian Amazon Floodplain.</title>
        <authorList>
            <person name="Leao T."/>
            <person name="Guimaraes P.I."/>
            <person name="de Melo A.G."/>
            <person name="Ramos R.T."/>
            <person name="Leao P.N."/>
            <person name="Silva A."/>
            <person name="Fiore M.F."/>
            <person name="Schneider M.P."/>
        </authorList>
    </citation>
    <scope>NUCLEOTIDE SEQUENCE [LARGE SCALE GENOMIC DNA]</scope>
    <source>
        <strain evidence="9 10">CENA21</strain>
    </source>
</reference>
<dbReference type="SUPFAM" id="SSF47384">
    <property type="entry name" value="Homodimeric domain of signal transducing histidine kinase"/>
    <property type="match status" value="1"/>
</dbReference>
<dbReference type="Proteomes" id="UP000062645">
    <property type="component" value="Chromosome"/>
</dbReference>
<evidence type="ECO:0000259" key="8">
    <source>
        <dbReference type="PROSITE" id="PS50109"/>
    </source>
</evidence>
<accession>A0A0M3V528</accession>
<feature type="transmembrane region" description="Helical" evidence="7">
    <location>
        <begin position="44"/>
        <end position="64"/>
    </location>
</feature>
<evidence type="ECO:0000256" key="3">
    <source>
        <dbReference type="ARBA" id="ARBA00022553"/>
    </source>
</evidence>
<dbReference type="GO" id="GO:0000155">
    <property type="term" value="F:phosphorelay sensor kinase activity"/>
    <property type="evidence" value="ECO:0007669"/>
    <property type="project" value="InterPro"/>
</dbReference>
<feature type="coiled-coil region" evidence="6">
    <location>
        <begin position="113"/>
        <end position="143"/>
    </location>
</feature>
<organism evidence="9 10">
    <name type="scientific">Nostoc piscinale CENA21</name>
    <dbReference type="NCBI Taxonomy" id="224013"/>
    <lineage>
        <taxon>Bacteria</taxon>
        <taxon>Bacillati</taxon>
        <taxon>Cyanobacteriota</taxon>
        <taxon>Cyanophyceae</taxon>
        <taxon>Nostocales</taxon>
        <taxon>Nostocaceae</taxon>
        <taxon>Nostoc</taxon>
    </lineage>
</organism>
<feature type="transmembrane region" description="Helical" evidence="7">
    <location>
        <begin position="76"/>
        <end position="94"/>
    </location>
</feature>
<name>A0A0M3V528_9NOSO</name>
<proteinExistence type="predicted"/>
<keyword evidence="4 9" id="KW-0418">Kinase</keyword>
<dbReference type="EC" id="2.7.13.3" evidence="2"/>
<evidence type="ECO:0000256" key="4">
    <source>
        <dbReference type="ARBA" id="ARBA00022777"/>
    </source>
</evidence>
<dbReference type="PANTHER" id="PTHR43065">
    <property type="entry name" value="SENSOR HISTIDINE KINASE"/>
    <property type="match status" value="1"/>
</dbReference>
<comment type="catalytic activity">
    <reaction evidence="1">
        <text>ATP + protein L-histidine = ADP + protein N-phospho-L-histidine.</text>
        <dbReference type="EC" id="2.7.13.3"/>
    </reaction>
</comment>
<dbReference type="AlphaFoldDB" id="A0A0M3V528"/>